<feature type="signal peptide" evidence="1">
    <location>
        <begin position="1"/>
        <end position="36"/>
    </location>
</feature>
<feature type="domain" description="Surface adhesin CshA non-repetitive" evidence="2">
    <location>
        <begin position="54"/>
        <end position="246"/>
    </location>
</feature>
<feature type="domain" description="SpaA-like prealbumin fold" evidence="3">
    <location>
        <begin position="252"/>
        <end position="370"/>
    </location>
</feature>
<gene>
    <name evidence="4" type="ordered locus">ELI_09840</name>
</gene>
<proteinExistence type="predicted"/>
<dbReference type="AlphaFoldDB" id="Q2N8D1"/>
<feature type="chain" id="PRO_5004213102" evidence="1">
    <location>
        <begin position="37"/>
        <end position="634"/>
    </location>
</feature>
<dbReference type="eggNOG" id="COG3210">
    <property type="taxonomic scope" value="Bacteria"/>
</dbReference>
<name>Q2N8D1_ERYLH</name>
<evidence type="ECO:0000313" key="4">
    <source>
        <dbReference type="EMBL" id="ABC64060.1"/>
    </source>
</evidence>
<dbReference type="Proteomes" id="UP000008808">
    <property type="component" value="Chromosome"/>
</dbReference>
<dbReference type="STRING" id="314225.ELI_09840"/>
<evidence type="ECO:0000313" key="5">
    <source>
        <dbReference type="Proteomes" id="UP000008808"/>
    </source>
</evidence>
<keyword evidence="1" id="KW-0732">Signal</keyword>
<evidence type="ECO:0000259" key="2">
    <source>
        <dbReference type="Pfam" id="PF18651"/>
    </source>
</evidence>
<dbReference type="InterPro" id="IPR040683">
    <property type="entry name" value="CshA_NR2"/>
</dbReference>
<reference evidence="5" key="1">
    <citation type="journal article" date="2009" name="J. Bacteriol.">
        <title>Complete genome sequence of Erythrobacter litoralis HTCC2594.</title>
        <authorList>
            <person name="Oh H.M."/>
            <person name="Giovannoni S.J."/>
            <person name="Ferriera S."/>
            <person name="Johnson J."/>
            <person name="Cho J.C."/>
        </authorList>
    </citation>
    <scope>NUCLEOTIDE SEQUENCE [LARGE SCALE GENOMIC DNA]</scope>
    <source>
        <strain evidence="5">HTCC2594</strain>
    </source>
</reference>
<sequence length="634" mass="65598">MKGIAPLLGARMVAARLLAVLAAMLLAALCASPAKAADCSAASSAGTAPSSWQTYCWLDFSAYDDAQARSAGGQNFSFALSDGSVLSFNLRTTSTAATGADARTAPSWSGAAVGNSAFLGIPGRPILYMLNSGSRVQFNISSIAVTPPPGVSTVTSYAFVVADGESTDNAEYLEYTTNGGTWQLLDEVPPISGSQMPGYTGIGSSTFRETGDGQSGRVGAYIVGSENPTNVTAEMRGAGLQGIMFAVRFASISLVKQIGGARVTPNDQFTFEIQSTSSGSVLATGTTSGTGLGPFDAAVLTTASGIPLTLTERMAAGSSSDISQYQSSLTCVNDNSGSSTVMPTNVVTTSYNFGSLQFGDTVACTFTNTPYPHLTFTKALGAGGRVFDTDQFGLRIRDRTIGTNLIQTDTEGTGSSFTVDSTGPTQVTAGNTIRAIEVARGTTNLANYTEATICTNANASSGTTMPSGGRRVDMVLQLGDVVTCIVTNTRDEQVVQLIVEKSSAIISDPVDASDPMAIPGAIVEYTVEVRNEGNSEVDMDTLDVLDIVPAEMAYDTATGLTLSEGTTPSGLDTFDTATMVSFSQSTDGAAPYDYVPAGFDTALTGIRVMPTGTMAASDGTNHPSFTVTYRMRIE</sequence>
<keyword evidence="5" id="KW-1185">Reference proteome</keyword>
<dbReference type="KEGG" id="eli:ELI_09840"/>
<dbReference type="InterPro" id="IPR048834">
    <property type="entry name" value="SpaA_pre-album"/>
</dbReference>
<organism evidence="4 5">
    <name type="scientific">Erythrobacter litoralis (strain HTCC2594)</name>
    <dbReference type="NCBI Taxonomy" id="314225"/>
    <lineage>
        <taxon>Bacteria</taxon>
        <taxon>Pseudomonadati</taxon>
        <taxon>Pseudomonadota</taxon>
        <taxon>Alphaproteobacteria</taxon>
        <taxon>Sphingomonadales</taxon>
        <taxon>Erythrobacteraceae</taxon>
        <taxon>Erythrobacter/Porphyrobacter group</taxon>
        <taxon>Erythrobacter</taxon>
    </lineage>
</organism>
<evidence type="ECO:0000259" key="3">
    <source>
        <dbReference type="Pfam" id="PF20674"/>
    </source>
</evidence>
<feature type="domain" description="SpaA-like prealbumin fold" evidence="3">
    <location>
        <begin position="373"/>
        <end position="490"/>
    </location>
</feature>
<protein>
    <submittedName>
        <fullName evidence="4">Uncharacterized protein</fullName>
    </submittedName>
</protein>
<dbReference type="Pfam" id="PF18651">
    <property type="entry name" value="CshA_NR2"/>
    <property type="match status" value="1"/>
</dbReference>
<dbReference type="Pfam" id="PF20674">
    <property type="entry name" value="SpaA_3"/>
    <property type="match status" value="2"/>
</dbReference>
<dbReference type="EMBL" id="CP000157">
    <property type="protein sequence ID" value="ABC64060.1"/>
    <property type="molecule type" value="Genomic_DNA"/>
</dbReference>
<dbReference type="RefSeq" id="WP_011414888.1">
    <property type="nucleotide sequence ID" value="NC_007722.1"/>
</dbReference>
<evidence type="ECO:0000256" key="1">
    <source>
        <dbReference type="SAM" id="SignalP"/>
    </source>
</evidence>
<accession>Q2N8D1</accession>
<dbReference type="HOGENOM" id="CLU_439301_0_0_5"/>